<feature type="transmembrane region" description="Helical" evidence="1">
    <location>
        <begin position="32"/>
        <end position="52"/>
    </location>
</feature>
<dbReference type="STRING" id="1210089.GCA_001613165_06599"/>
<keyword evidence="1" id="KW-1133">Transmembrane helix</keyword>
<reference evidence="2 3" key="1">
    <citation type="submission" date="2018-07" db="EMBL/GenBank/DDBJ databases">
        <title>Genomic Encyclopedia of Type Strains, Phase IV (KMG-IV): sequencing the most valuable type-strain genomes for metagenomic binning, comparative biology and taxonomic classification.</title>
        <authorList>
            <person name="Goeker M."/>
        </authorList>
    </citation>
    <scope>NUCLEOTIDE SEQUENCE [LARGE SCALE GENOMIC DNA]</scope>
    <source>
        <strain evidence="2 3">DSM 44952</strain>
    </source>
</reference>
<feature type="transmembrane region" description="Helical" evidence="1">
    <location>
        <begin position="306"/>
        <end position="326"/>
    </location>
</feature>
<keyword evidence="3" id="KW-1185">Reference proteome</keyword>
<dbReference type="AlphaFoldDB" id="A0A370GH44"/>
<evidence type="ECO:0000313" key="3">
    <source>
        <dbReference type="Proteomes" id="UP000255355"/>
    </source>
</evidence>
<keyword evidence="1" id="KW-0812">Transmembrane</keyword>
<organism evidence="2 3">
    <name type="scientific">Nocardia mexicana</name>
    <dbReference type="NCBI Taxonomy" id="279262"/>
    <lineage>
        <taxon>Bacteria</taxon>
        <taxon>Bacillati</taxon>
        <taxon>Actinomycetota</taxon>
        <taxon>Actinomycetes</taxon>
        <taxon>Mycobacteriales</taxon>
        <taxon>Nocardiaceae</taxon>
        <taxon>Nocardia</taxon>
    </lineage>
</organism>
<sequence>MTSASKSHGLPAYSEFASTVETAPDARPRWPFAVLAAIGIALIAVPIATAMFPRAAKGEAMIDGFAPYVTASSVADFRTDLAVLDDARTTVVDLKAREQEPNRSELVDQFVRDYPGIRSEIGNMVGTIDRHRGDYDRLAALPPFGALPWLLALPGVLLTAAGVFGFRRASDGRSSPVWSSVAALAGAALIAVPVAGGLFGAAGAGQPVIDGFRPILTQAQVRKIQGYFVTLVAADGDLNSRYAPAVRAAHPEADLSGLAVLETRWQPMTSRFAALIGAMNDNIDDFDAVAALNDSTKPLGFTGFRALGWFYLVPGVLVLAVVATGIGKRHGVTTAGSEGK</sequence>
<feature type="transmembrane region" description="Helical" evidence="1">
    <location>
        <begin position="146"/>
        <end position="166"/>
    </location>
</feature>
<proteinExistence type="predicted"/>
<dbReference type="OrthoDB" id="3789444at2"/>
<dbReference type="Proteomes" id="UP000255355">
    <property type="component" value="Unassembled WGS sequence"/>
</dbReference>
<keyword evidence="1" id="KW-0472">Membrane</keyword>
<accession>A0A370GH44</accession>
<evidence type="ECO:0000256" key="1">
    <source>
        <dbReference type="SAM" id="Phobius"/>
    </source>
</evidence>
<comment type="caution">
    <text evidence="2">The sequence shown here is derived from an EMBL/GenBank/DDBJ whole genome shotgun (WGS) entry which is preliminary data.</text>
</comment>
<name>A0A370GH44_9NOCA</name>
<dbReference type="EMBL" id="QQAZ01000025">
    <property type="protein sequence ID" value="RDI42670.1"/>
    <property type="molecule type" value="Genomic_DNA"/>
</dbReference>
<dbReference type="RefSeq" id="WP_084520258.1">
    <property type="nucleotide sequence ID" value="NZ_QQAZ01000025.1"/>
</dbReference>
<gene>
    <name evidence="2" type="ORF">DFR68_12567</name>
</gene>
<evidence type="ECO:0000313" key="2">
    <source>
        <dbReference type="EMBL" id="RDI42670.1"/>
    </source>
</evidence>
<protein>
    <submittedName>
        <fullName evidence="2">Uncharacterized protein</fullName>
    </submittedName>
</protein>
<feature type="transmembrane region" description="Helical" evidence="1">
    <location>
        <begin position="178"/>
        <end position="202"/>
    </location>
</feature>